<organism evidence="3">
    <name type="scientific">Macrococcus psychrotolerans</name>
    <dbReference type="NCBI Taxonomy" id="3039389"/>
    <lineage>
        <taxon>Bacteria</taxon>
        <taxon>Bacillati</taxon>
        <taxon>Bacillota</taxon>
        <taxon>Bacilli</taxon>
        <taxon>Bacillales</taxon>
        <taxon>Staphylococcaceae</taxon>
        <taxon>Macrococcus</taxon>
    </lineage>
</organism>
<dbReference type="GO" id="GO:0016758">
    <property type="term" value="F:hexosyltransferase activity"/>
    <property type="evidence" value="ECO:0007669"/>
    <property type="project" value="TreeGrafter"/>
</dbReference>
<name>A0AAT9P8S7_9STAP</name>
<proteinExistence type="predicted"/>
<dbReference type="AlphaFoldDB" id="A0AAT9P8S7"/>
<dbReference type="Pfam" id="PF00534">
    <property type="entry name" value="Glycos_transf_1"/>
    <property type="match status" value="1"/>
</dbReference>
<evidence type="ECO:0000259" key="2">
    <source>
        <dbReference type="Pfam" id="PF13439"/>
    </source>
</evidence>
<keyword evidence="3" id="KW-0328">Glycosyltransferase</keyword>
<dbReference type="EMBL" id="CP079955">
    <property type="protein sequence ID" value="QYA33538.1"/>
    <property type="molecule type" value="Genomic_DNA"/>
</dbReference>
<keyword evidence="3" id="KW-0808">Transferase</keyword>
<dbReference type="PANTHER" id="PTHR45947">
    <property type="entry name" value="SULFOQUINOVOSYL TRANSFERASE SQD2"/>
    <property type="match status" value="1"/>
</dbReference>
<dbReference type="Pfam" id="PF13439">
    <property type="entry name" value="Glyco_transf_4"/>
    <property type="match status" value="1"/>
</dbReference>
<feature type="domain" description="Glycosyl transferase family 1" evidence="1">
    <location>
        <begin position="194"/>
        <end position="334"/>
    </location>
</feature>
<protein>
    <submittedName>
        <fullName evidence="3">Glycosyltransferase family 4 protein</fullName>
        <ecNumber evidence="3">2.4.-.-</ecNumber>
    </submittedName>
</protein>
<evidence type="ECO:0000259" key="1">
    <source>
        <dbReference type="Pfam" id="PF00534"/>
    </source>
</evidence>
<reference evidence="3" key="1">
    <citation type="submission" date="2021-07" db="EMBL/GenBank/DDBJ databases">
        <title>Prevalence and characterization of methicillin-resistant Macrococcus spp. in food producing animals and meat in Switzerland in 2019.</title>
        <authorList>
            <person name="Keller J.E."/>
            <person name="Schwendener S."/>
            <person name="Neuenschwander J."/>
            <person name="Overesch G."/>
            <person name="Perreten V."/>
        </authorList>
    </citation>
    <scope>NUCLEOTIDE SEQUENCE</scope>
    <source>
        <strain evidence="3">19Msa1099</strain>
    </source>
</reference>
<dbReference type="PANTHER" id="PTHR45947:SF3">
    <property type="entry name" value="SULFOQUINOVOSYL TRANSFERASE SQD2"/>
    <property type="match status" value="1"/>
</dbReference>
<evidence type="ECO:0000313" key="3">
    <source>
        <dbReference type="EMBL" id="QYA33538.1"/>
    </source>
</evidence>
<dbReference type="InterPro" id="IPR001296">
    <property type="entry name" value="Glyco_trans_1"/>
</dbReference>
<dbReference type="InterPro" id="IPR050194">
    <property type="entry name" value="Glycosyltransferase_grp1"/>
</dbReference>
<sequence>MEILHLNSNYIFTEIYKNAINNMDSDFVHYIFNPLYNEVDFDNNIENIEIYAPVILTKYDRIFNRNRAIKTIKYLENNIPLNFIKLIHAHTLTNDGVLALKLNEKYGIPYILTVRNTDINYSLKYKKYNMHLYKNTLKNASLIIFPNNSYKKKLLDLFKTDAILCEKIINSKVIPNGIDSYWHDNVYTDVRTLKDKLNLIYVGRIYKNKNLHNILKAVSRLESEYKIDIKVAGKIIDQNYFNQLELIHPFTYLGELEKGQLKNIYRESDIFVMPSFNETFGLVYIEALSQNLPIVYTKYEGIYGYFNDYEYGVPVQANNYNEICSGIKYIVRNYSDIQCNLENKDFLEGFNWETIGKIYNKIYVELKR</sequence>
<dbReference type="InterPro" id="IPR028098">
    <property type="entry name" value="Glyco_trans_4-like_N"/>
</dbReference>
<feature type="domain" description="Glycosyltransferase subfamily 4-like N-terminal" evidence="2">
    <location>
        <begin position="67"/>
        <end position="179"/>
    </location>
</feature>
<dbReference type="CDD" id="cd03801">
    <property type="entry name" value="GT4_PimA-like"/>
    <property type="match status" value="1"/>
</dbReference>
<gene>
    <name evidence="3" type="ORF">KYI10_03665</name>
</gene>
<accession>A0AAT9P8S7</accession>
<dbReference type="EC" id="2.4.-.-" evidence="3"/>